<proteinExistence type="inferred from homology"/>
<sequence length="126" mass="13804">MASLMTPFAAKASPLLPAPRRAAAVAKQMSPLSTKKRIRQDAARRVENKSKLSEARTYMKKTMEGFNTAAFMKDASKAEEAQKTMNVAFQKIDKLTKANIMTSNTAARRKAKLARARASALEAVSE</sequence>
<feature type="region of interest" description="Disordered" evidence="6">
    <location>
        <begin position="26"/>
        <end position="51"/>
    </location>
</feature>
<dbReference type="PANTHER" id="PTHR33398">
    <property type="entry name" value="30S RIBOSOMAL PROTEIN S20"/>
    <property type="match status" value="1"/>
</dbReference>
<dbReference type="EMBL" id="HBDZ01012686">
    <property type="protein sequence ID" value="CAD8246583.1"/>
    <property type="molecule type" value="Transcribed_RNA"/>
</dbReference>
<evidence type="ECO:0008006" key="8">
    <source>
        <dbReference type="Google" id="ProtNLM"/>
    </source>
</evidence>
<dbReference type="InterPro" id="IPR036510">
    <property type="entry name" value="Ribosomal_bS20_sf"/>
</dbReference>
<dbReference type="AlphaFoldDB" id="A0A7R9TWI2"/>
<evidence type="ECO:0000256" key="6">
    <source>
        <dbReference type="SAM" id="MobiDB-lite"/>
    </source>
</evidence>
<dbReference type="HAMAP" id="MF_00500">
    <property type="entry name" value="Ribosomal_bS20"/>
    <property type="match status" value="1"/>
</dbReference>
<dbReference type="GO" id="GO:0070181">
    <property type="term" value="F:small ribosomal subunit rRNA binding"/>
    <property type="evidence" value="ECO:0007669"/>
    <property type="project" value="TreeGrafter"/>
</dbReference>
<name>A0A7R9TWI2_9VIRI</name>
<comment type="similarity">
    <text evidence="1">Belongs to the bacterial ribosomal protein bS20 family.</text>
</comment>
<dbReference type="GO" id="GO:0003735">
    <property type="term" value="F:structural constituent of ribosome"/>
    <property type="evidence" value="ECO:0007669"/>
    <property type="project" value="InterPro"/>
</dbReference>
<accession>A0A7R9TWI2</accession>
<keyword evidence="3" id="KW-0694">RNA-binding</keyword>
<dbReference type="Gene3D" id="1.20.58.110">
    <property type="entry name" value="Ribosomal protein S20"/>
    <property type="match status" value="1"/>
</dbReference>
<keyword evidence="4" id="KW-0689">Ribosomal protein</keyword>
<dbReference type="SUPFAM" id="SSF46992">
    <property type="entry name" value="Ribosomal protein S20"/>
    <property type="match status" value="1"/>
</dbReference>
<keyword evidence="5" id="KW-0687">Ribonucleoprotein</keyword>
<dbReference type="NCBIfam" id="TIGR00029">
    <property type="entry name" value="S20"/>
    <property type="match status" value="1"/>
</dbReference>
<protein>
    <recommendedName>
        <fullName evidence="8">30S ribosomal protein S20</fullName>
    </recommendedName>
</protein>
<gene>
    <name evidence="7" type="ORF">PCOL08062_LOCUS9730</name>
</gene>
<evidence type="ECO:0000256" key="1">
    <source>
        <dbReference type="ARBA" id="ARBA00007634"/>
    </source>
</evidence>
<dbReference type="Pfam" id="PF01649">
    <property type="entry name" value="Ribosomal_S20p"/>
    <property type="match status" value="1"/>
</dbReference>
<evidence type="ECO:0000256" key="2">
    <source>
        <dbReference type="ARBA" id="ARBA00022730"/>
    </source>
</evidence>
<dbReference type="InterPro" id="IPR002583">
    <property type="entry name" value="Ribosomal_bS20"/>
</dbReference>
<dbReference type="PANTHER" id="PTHR33398:SF1">
    <property type="entry name" value="SMALL RIBOSOMAL SUBUNIT PROTEIN BS20C"/>
    <property type="match status" value="1"/>
</dbReference>
<dbReference type="GO" id="GO:0015935">
    <property type="term" value="C:small ribosomal subunit"/>
    <property type="evidence" value="ECO:0007669"/>
    <property type="project" value="TreeGrafter"/>
</dbReference>
<evidence type="ECO:0000256" key="4">
    <source>
        <dbReference type="ARBA" id="ARBA00022980"/>
    </source>
</evidence>
<evidence type="ECO:0000313" key="7">
    <source>
        <dbReference type="EMBL" id="CAD8246583.1"/>
    </source>
</evidence>
<evidence type="ECO:0000256" key="5">
    <source>
        <dbReference type="ARBA" id="ARBA00023274"/>
    </source>
</evidence>
<feature type="compositionally biased region" description="Basic and acidic residues" evidence="6">
    <location>
        <begin position="39"/>
        <end position="51"/>
    </location>
</feature>
<keyword evidence="2" id="KW-0699">rRNA-binding</keyword>
<dbReference type="GO" id="GO:0006412">
    <property type="term" value="P:translation"/>
    <property type="evidence" value="ECO:0007669"/>
    <property type="project" value="InterPro"/>
</dbReference>
<evidence type="ECO:0000256" key="3">
    <source>
        <dbReference type="ARBA" id="ARBA00022884"/>
    </source>
</evidence>
<reference evidence="7" key="1">
    <citation type="submission" date="2021-01" db="EMBL/GenBank/DDBJ databases">
        <authorList>
            <person name="Corre E."/>
            <person name="Pelletier E."/>
            <person name="Niang G."/>
            <person name="Scheremetjew M."/>
            <person name="Finn R."/>
            <person name="Kale V."/>
            <person name="Holt S."/>
            <person name="Cochrane G."/>
            <person name="Meng A."/>
            <person name="Brown T."/>
            <person name="Cohen L."/>
        </authorList>
    </citation>
    <scope>NUCLEOTIDE SEQUENCE</scope>
    <source>
        <strain evidence="7">CCMP1413</strain>
    </source>
</reference>
<organism evidence="7">
    <name type="scientific">Prasinoderma coloniale</name>
    <dbReference type="NCBI Taxonomy" id="156133"/>
    <lineage>
        <taxon>Eukaryota</taxon>
        <taxon>Viridiplantae</taxon>
        <taxon>Prasinodermophyta</taxon>
        <taxon>Prasinodermophyceae</taxon>
        <taxon>Prasinodermales</taxon>
        <taxon>Prasinodermaceae</taxon>
        <taxon>Prasinoderma</taxon>
    </lineage>
</organism>